<accession>A0A918S1E7</accession>
<dbReference type="Proteomes" id="UP000614811">
    <property type="component" value="Unassembled WGS sequence"/>
</dbReference>
<reference evidence="2" key="1">
    <citation type="journal article" date="2014" name="Int. J. Syst. Evol. Microbiol.">
        <title>Complete genome sequence of Corynebacterium casei LMG S-19264T (=DSM 44701T), isolated from a smear-ripened cheese.</title>
        <authorList>
            <consortium name="US DOE Joint Genome Institute (JGI-PGF)"/>
            <person name="Walter F."/>
            <person name="Albersmeier A."/>
            <person name="Kalinowski J."/>
            <person name="Ruckert C."/>
        </authorList>
    </citation>
    <scope>NUCLEOTIDE SEQUENCE</scope>
    <source>
        <strain evidence="2">KCTC 12711</strain>
    </source>
</reference>
<keyword evidence="3" id="KW-1185">Reference proteome</keyword>
<name>A0A918S1E7_9GAMM</name>
<feature type="domain" description="Glycosyl transferase family 1" evidence="1">
    <location>
        <begin position="223"/>
        <end position="324"/>
    </location>
</feature>
<sequence>MNELGRLHFALMCNRSNGGFFSGLTLIDELQPYVDLCVWNLVPQHDDSLLSLFANRSLTVNQAQPCIELEPGDHVFFYMNEYPTLWRNFSRAWQSALCHADSIQIAFNRTVGAMPLETWLAPHLTHLYFQDTHMHAEWRTLVKGTGLRSTPVSILPPPVNISGFLTTEKHATKNPEEPVIIGRLAGDGDVPENAIDFYTELATALPEAVFWFMPAPTRLAEALQGHPQFHFFAPNEISPLAFLRATDIYLLTYAPMVPIPGPRSLVEAMAAQCAPVVVNRDGPQRRVVHGKSGFCFDTDLECRSHVAQLVRDPTLRERISKAAHARALSFKLSDWTDQILQYCAADRKTPTS</sequence>
<dbReference type="Gene3D" id="3.40.50.2000">
    <property type="entry name" value="Glycogen Phosphorylase B"/>
    <property type="match status" value="1"/>
</dbReference>
<dbReference type="InterPro" id="IPR001296">
    <property type="entry name" value="Glyco_trans_1"/>
</dbReference>
<gene>
    <name evidence="2" type="ORF">GCM10008090_30420</name>
</gene>
<dbReference type="Pfam" id="PF00534">
    <property type="entry name" value="Glycos_transf_1"/>
    <property type="match status" value="1"/>
</dbReference>
<reference evidence="2" key="2">
    <citation type="submission" date="2020-09" db="EMBL/GenBank/DDBJ databases">
        <authorList>
            <person name="Sun Q."/>
            <person name="Kim S."/>
        </authorList>
    </citation>
    <scope>NUCLEOTIDE SEQUENCE</scope>
    <source>
        <strain evidence="2">KCTC 12711</strain>
    </source>
</reference>
<organism evidence="2 3">
    <name type="scientific">Arenicella chitinivorans</name>
    <dbReference type="NCBI Taxonomy" id="1329800"/>
    <lineage>
        <taxon>Bacteria</taxon>
        <taxon>Pseudomonadati</taxon>
        <taxon>Pseudomonadota</taxon>
        <taxon>Gammaproteobacteria</taxon>
        <taxon>Arenicellales</taxon>
        <taxon>Arenicellaceae</taxon>
        <taxon>Arenicella</taxon>
    </lineage>
</organism>
<evidence type="ECO:0000313" key="3">
    <source>
        <dbReference type="Proteomes" id="UP000614811"/>
    </source>
</evidence>
<dbReference type="AlphaFoldDB" id="A0A918S1E7"/>
<dbReference type="SUPFAM" id="SSF53756">
    <property type="entry name" value="UDP-Glycosyltransferase/glycogen phosphorylase"/>
    <property type="match status" value="1"/>
</dbReference>
<dbReference type="EMBL" id="BMXA01000007">
    <property type="protein sequence ID" value="GHA18728.1"/>
    <property type="molecule type" value="Genomic_DNA"/>
</dbReference>
<proteinExistence type="predicted"/>
<dbReference type="GO" id="GO:0016757">
    <property type="term" value="F:glycosyltransferase activity"/>
    <property type="evidence" value="ECO:0007669"/>
    <property type="project" value="InterPro"/>
</dbReference>
<comment type="caution">
    <text evidence="2">The sequence shown here is derived from an EMBL/GenBank/DDBJ whole genome shotgun (WGS) entry which is preliminary data.</text>
</comment>
<evidence type="ECO:0000313" key="2">
    <source>
        <dbReference type="EMBL" id="GHA18728.1"/>
    </source>
</evidence>
<evidence type="ECO:0000259" key="1">
    <source>
        <dbReference type="Pfam" id="PF00534"/>
    </source>
</evidence>
<dbReference type="RefSeq" id="WP_189402568.1">
    <property type="nucleotide sequence ID" value="NZ_BMXA01000007.1"/>
</dbReference>
<protein>
    <recommendedName>
        <fullName evidence="1">Glycosyl transferase family 1 domain-containing protein</fullName>
    </recommendedName>
</protein>